<keyword evidence="11" id="KW-1185">Reference proteome</keyword>
<evidence type="ECO:0000256" key="7">
    <source>
        <dbReference type="ARBA" id="ARBA00023004"/>
    </source>
</evidence>
<dbReference type="Gene3D" id="1.10.490.10">
    <property type="entry name" value="Globins"/>
    <property type="match status" value="1"/>
</dbReference>
<evidence type="ECO:0000256" key="3">
    <source>
        <dbReference type="ARBA" id="ARBA00022448"/>
    </source>
</evidence>
<dbReference type="InterPro" id="IPR009050">
    <property type="entry name" value="Globin-like_sf"/>
</dbReference>
<sequence>MFSLINLHRRAAAAVVIALALGSSAFAADKTLYDRLGGKPALEAVVGELWAITSKDKRINKYFANTKPEAFAGQLVDFLCEASGGPCKYKGQDMVAAHTGMHLKNKDFDALAQNVVKALDKFKVPAREKKEVMTMLGSLRSSIVNH</sequence>
<feature type="signal peptide" evidence="9">
    <location>
        <begin position="1"/>
        <end position="27"/>
    </location>
</feature>
<evidence type="ECO:0000256" key="1">
    <source>
        <dbReference type="ARBA" id="ARBA00001971"/>
    </source>
</evidence>
<reference evidence="10 11" key="1">
    <citation type="submission" date="2022-07" db="EMBL/GenBank/DDBJ databases">
        <authorList>
            <person name="Li W.-J."/>
            <person name="Deng Q.-Q."/>
        </authorList>
    </citation>
    <scope>NUCLEOTIDE SEQUENCE [LARGE SCALE GENOMIC DNA]</scope>
    <source>
        <strain evidence="10 11">SYSU M60028</strain>
    </source>
</reference>
<dbReference type="InterPro" id="IPR012292">
    <property type="entry name" value="Globin/Proto"/>
</dbReference>
<keyword evidence="7 8" id="KW-0408">Iron</keyword>
<dbReference type="Proteomes" id="UP001205890">
    <property type="component" value="Unassembled WGS sequence"/>
</dbReference>
<dbReference type="PIRSF" id="PIRSF002030">
    <property type="entry name" value="Globin_Protozoa/Cyanobacteria"/>
    <property type="match status" value="1"/>
</dbReference>
<evidence type="ECO:0000256" key="8">
    <source>
        <dbReference type="PIRNR" id="PIRNR002030"/>
    </source>
</evidence>
<evidence type="ECO:0000256" key="6">
    <source>
        <dbReference type="ARBA" id="ARBA00022723"/>
    </source>
</evidence>
<keyword evidence="6 8" id="KW-0479">Metal-binding</keyword>
<dbReference type="InterPro" id="IPR016339">
    <property type="entry name" value="Hemoglobin_trunc_I"/>
</dbReference>
<dbReference type="CDD" id="cd00454">
    <property type="entry name" value="TrHb1_N"/>
    <property type="match status" value="1"/>
</dbReference>
<protein>
    <recommendedName>
        <fullName evidence="8">Group 1 truncated hemoglobin</fullName>
    </recommendedName>
</protein>
<keyword evidence="5 8" id="KW-0561">Oxygen transport</keyword>
<evidence type="ECO:0000256" key="9">
    <source>
        <dbReference type="SAM" id="SignalP"/>
    </source>
</evidence>
<evidence type="ECO:0000256" key="5">
    <source>
        <dbReference type="ARBA" id="ARBA00022621"/>
    </source>
</evidence>
<dbReference type="RefSeq" id="WP_254737578.1">
    <property type="nucleotide sequence ID" value="NZ_JANCLU010000001.1"/>
</dbReference>
<gene>
    <name evidence="10" type="ORF">NK718_00805</name>
</gene>
<evidence type="ECO:0000256" key="4">
    <source>
        <dbReference type="ARBA" id="ARBA00022617"/>
    </source>
</evidence>
<organism evidence="10 11">
    <name type="scientific">Alsobacter ponti</name>
    <dbReference type="NCBI Taxonomy" id="2962936"/>
    <lineage>
        <taxon>Bacteria</taxon>
        <taxon>Pseudomonadati</taxon>
        <taxon>Pseudomonadota</taxon>
        <taxon>Alphaproteobacteria</taxon>
        <taxon>Hyphomicrobiales</taxon>
        <taxon>Alsobacteraceae</taxon>
        <taxon>Alsobacter</taxon>
    </lineage>
</organism>
<evidence type="ECO:0000313" key="11">
    <source>
        <dbReference type="Proteomes" id="UP001205890"/>
    </source>
</evidence>
<dbReference type="PROSITE" id="PS01213">
    <property type="entry name" value="GLOBIN_FAM_2"/>
    <property type="match status" value="1"/>
</dbReference>
<keyword evidence="9" id="KW-0732">Signal</keyword>
<keyword evidence="4 8" id="KW-0349">Heme</keyword>
<dbReference type="InterPro" id="IPR001486">
    <property type="entry name" value="Hemoglobin_trunc"/>
</dbReference>
<name>A0ABT1L6V9_9HYPH</name>
<evidence type="ECO:0000256" key="2">
    <source>
        <dbReference type="ARBA" id="ARBA00009660"/>
    </source>
</evidence>
<feature type="chain" id="PRO_5045562594" description="Group 1 truncated hemoglobin" evidence="9">
    <location>
        <begin position="28"/>
        <end position="146"/>
    </location>
</feature>
<accession>A0ABT1L6V9</accession>
<dbReference type="SUPFAM" id="SSF46458">
    <property type="entry name" value="Globin-like"/>
    <property type="match status" value="1"/>
</dbReference>
<comment type="caution">
    <text evidence="10">The sequence shown here is derived from an EMBL/GenBank/DDBJ whole genome shotgun (WGS) entry which is preliminary data.</text>
</comment>
<keyword evidence="3 8" id="KW-0813">Transport</keyword>
<proteinExistence type="inferred from homology"/>
<comment type="cofactor">
    <cofactor evidence="1 8">
        <name>heme</name>
        <dbReference type="ChEBI" id="CHEBI:30413"/>
    </cofactor>
</comment>
<comment type="similarity">
    <text evidence="2 8">Belongs to the truncated hemoglobin family. Group I subfamily.</text>
</comment>
<evidence type="ECO:0000313" key="10">
    <source>
        <dbReference type="EMBL" id="MCP8937044.1"/>
    </source>
</evidence>
<dbReference type="Pfam" id="PF01152">
    <property type="entry name" value="Bac_globin"/>
    <property type="match status" value="1"/>
</dbReference>
<dbReference type="InterPro" id="IPR019795">
    <property type="entry name" value="Globin_bac-like_CS"/>
</dbReference>
<dbReference type="EMBL" id="JANCLU010000001">
    <property type="protein sequence ID" value="MCP8937044.1"/>
    <property type="molecule type" value="Genomic_DNA"/>
</dbReference>